<reference evidence="1 2" key="1">
    <citation type="submission" date="2016-01" db="EMBL/GenBank/DDBJ databases">
        <title>The new phylogeny of the genus Mycobacterium.</title>
        <authorList>
            <person name="Tarcisio F."/>
            <person name="Conor M."/>
            <person name="Antonella G."/>
            <person name="Elisabetta G."/>
            <person name="Giulia F.S."/>
            <person name="Sara T."/>
            <person name="Anna F."/>
            <person name="Clotilde B."/>
            <person name="Roberto B."/>
            <person name="Veronica D.S."/>
            <person name="Fabio R."/>
            <person name="Monica P."/>
            <person name="Olivier J."/>
            <person name="Enrico T."/>
            <person name="Nicola S."/>
        </authorList>
    </citation>
    <scope>NUCLEOTIDE SEQUENCE [LARGE SCALE GENOMIC DNA]</scope>
    <source>
        <strain evidence="1 2">DSM 45176</strain>
    </source>
</reference>
<dbReference type="EMBL" id="LQPQ01000148">
    <property type="protein sequence ID" value="ORW71251.1"/>
    <property type="molecule type" value="Genomic_DNA"/>
</dbReference>
<comment type="caution">
    <text evidence="1">The sequence shown here is derived from an EMBL/GenBank/DDBJ whole genome shotgun (WGS) entry which is preliminary data.</text>
</comment>
<accession>A0A1X2C619</accession>
<dbReference type="GeneID" id="93497290"/>
<dbReference type="OrthoDB" id="4750032at2"/>
<evidence type="ECO:0000313" key="2">
    <source>
        <dbReference type="Proteomes" id="UP000193087"/>
    </source>
</evidence>
<proteinExistence type="predicted"/>
<evidence type="ECO:0000313" key="1">
    <source>
        <dbReference type="EMBL" id="ORW71251.1"/>
    </source>
</evidence>
<organism evidence="1 2">
    <name type="scientific">Mycobacterium riyadhense</name>
    <dbReference type="NCBI Taxonomy" id="486698"/>
    <lineage>
        <taxon>Bacteria</taxon>
        <taxon>Bacillati</taxon>
        <taxon>Actinomycetota</taxon>
        <taxon>Actinomycetes</taxon>
        <taxon>Mycobacteriales</taxon>
        <taxon>Mycobacteriaceae</taxon>
        <taxon>Mycobacterium</taxon>
    </lineage>
</organism>
<name>A0A1X2C619_9MYCO</name>
<keyword evidence="2" id="KW-1185">Reference proteome</keyword>
<protein>
    <submittedName>
        <fullName evidence="1">Uncharacterized protein</fullName>
    </submittedName>
</protein>
<gene>
    <name evidence="1" type="ORF">AWC22_24830</name>
</gene>
<dbReference type="Proteomes" id="UP000193087">
    <property type="component" value="Unassembled WGS sequence"/>
</dbReference>
<dbReference type="AlphaFoldDB" id="A0A1X2C619"/>
<sequence length="98" mass="10059">MESGELRIDVHQLRATASQWRELDADLGVLAPPLRGQPWQPITAAVSGVHTAMGLAAAALAVRTQATAGAVEAAVAGYVTNEAVVGAEMAVVPQCRAV</sequence>
<dbReference type="RefSeq" id="WP_085251782.1">
    <property type="nucleotide sequence ID" value="NZ_CAJMWJ010000001.1"/>
</dbReference>